<dbReference type="Proteomes" id="UP000190961">
    <property type="component" value="Unassembled WGS sequence"/>
</dbReference>
<dbReference type="PANTHER" id="PTHR47765:SF2">
    <property type="entry name" value="EXONUCLEASE MUT-7 HOMOLOG"/>
    <property type="match status" value="1"/>
</dbReference>
<name>A0A1T5IZW6_9BACT</name>
<reference evidence="2 3" key="1">
    <citation type="submission" date="2017-02" db="EMBL/GenBank/DDBJ databases">
        <authorList>
            <person name="Peterson S.W."/>
        </authorList>
    </citation>
    <scope>NUCLEOTIDE SEQUENCE [LARGE SCALE GENOMIC DNA]</scope>
    <source>
        <strain evidence="2 3">DSM 25262</strain>
    </source>
</reference>
<dbReference type="STRING" id="688867.SAMN05660236_0596"/>
<evidence type="ECO:0000313" key="2">
    <source>
        <dbReference type="EMBL" id="SKC44737.1"/>
    </source>
</evidence>
<dbReference type="PANTHER" id="PTHR47765">
    <property type="entry name" value="3'-5' EXONUCLEASE DOMAIN-CONTAINING PROTEIN"/>
    <property type="match status" value="1"/>
</dbReference>
<dbReference type="InterPro" id="IPR002562">
    <property type="entry name" value="3'-5'_exonuclease_dom"/>
</dbReference>
<dbReference type="SUPFAM" id="SSF53098">
    <property type="entry name" value="Ribonuclease H-like"/>
    <property type="match status" value="1"/>
</dbReference>
<dbReference type="InterPro" id="IPR036397">
    <property type="entry name" value="RNaseH_sf"/>
</dbReference>
<dbReference type="CDD" id="cd06141">
    <property type="entry name" value="WRN_exo"/>
    <property type="match status" value="1"/>
</dbReference>
<gene>
    <name evidence="2" type="ORF">SAMN05660236_0596</name>
</gene>
<dbReference type="Gene3D" id="3.30.420.10">
    <property type="entry name" value="Ribonuclease H-like superfamily/Ribonuclease H"/>
    <property type="match status" value="1"/>
</dbReference>
<keyword evidence="2" id="KW-0378">Hydrolase</keyword>
<dbReference type="InterPro" id="IPR052408">
    <property type="entry name" value="Exonuclease_MUT-7-like"/>
</dbReference>
<dbReference type="SMART" id="SM00474">
    <property type="entry name" value="35EXOc"/>
    <property type="match status" value="1"/>
</dbReference>
<keyword evidence="2" id="KW-0540">Nuclease</keyword>
<dbReference type="Pfam" id="PF01612">
    <property type="entry name" value="DNA_pol_A_exo1"/>
    <property type="match status" value="1"/>
</dbReference>
<evidence type="ECO:0000313" key="3">
    <source>
        <dbReference type="Proteomes" id="UP000190961"/>
    </source>
</evidence>
<keyword evidence="3" id="KW-1185">Reference proteome</keyword>
<protein>
    <submittedName>
        <fullName evidence="2">3'-5' exonuclease</fullName>
    </submittedName>
</protein>
<sequence length="225" mass="25099">MEGNFLNAVNLDFLMTPPKEHLNNAAEHSVEPKTNITADELNLLPLKAFSGKVSVITDTEKLSKAIKEMEKHDAVGFDTETRPSFKKGQSYNVALLQLALPHKVFLIRLHHTGVTDELAAFFENDNIIKAGVAIRDDIKALQKNKRFQPQAFVELATLSKEKGLQVESVKKLTGLLLGFRISKSAQTSNWEAPTLTEKQLEYAATDAWVCLEIYKRLITAQPVVV</sequence>
<accession>A0A1T5IZW6</accession>
<dbReference type="AlphaFoldDB" id="A0A1T5IZW6"/>
<keyword evidence="2" id="KW-0269">Exonuclease</keyword>
<dbReference type="GO" id="GO:0008408">
    <property type="term" value="F:3'-5' exonuclease activity"/>
    <property type="evidence" value="ECO:0007669"/>
    <property type="project" value="InterPro"/>
</dbReference>
<dbReference type="GO" id="GO:0003676">
    <property type="term" value="F:nucleic acid binding"/>
    <property type="evidence" value="ECO:0007669"/>
    <property type="project" value="InterPro"/>
</dbReference>
<dbReference type="EMBL" id="FUZU01000001">
    <property type="protein sequence ID" value="SKC44737.1"/>
    <property type="molecule type" value="Genomic_DNA"/>
</dbReference>
<proteinExistence type="predicted"/>
<feature type="domain" description="3'-5' exonuclease" evidence="1">
    <location>
        <begin position="53"/>
        <end position="222"/>
    </location>
</feature>
<organism evidence="2 3">
    <name type="scientific">Ohtaekwangia koreensis</name>
    <dbReference type="NCBI Taxonomy" id="688867"/>
    <lineage>
        <taxon>Bacteria</taxon>
        <taxon>Pseudomonadati</taxon>
        <taxon>Bacteroidota</taxon>
        <taxon>Cytophagia</taxon>
        <taxon>Cytophagales</taxon>
        <taxon>Fulvivirgaceae</taxon>
        <taxon>Ohtaekwangia</taxon>
    </lineage>
</organism>
<dbReference type="InterPro" id="IPR012337">
    <property type="entry name" value="RNaseH-like_sf"/>
</dbReference>
<dbReference type="GO" id="GO:0006139">
    <property type="term" value="P:nucleobase-containing compound metabolic process"/>
    <property type="evidence" value="ECO:0007669"/>
    <property type="project" value="InterPro"/>
</dbReference>
<evidence type="ECO:0000259" key="1">
    <source>
        <dbReference type="SMART" id="SM00474"/>
    </source>
</evidence>